<dbReference type="PANTHER" id="PTHR31151">
    <property type="entry name" value="PROLINE-TRNA LIGASE (DUF1680)"/>
    <property type="match status" value="1"/>
</dbReference>
<comment type="caution">
    <text evidence="3">The sequence shown here is derived from an EMBL/GenBank/DDBJ whole genome shotgun (WGS) entry which is preliminary data.</text>
</comment>
<dbReference type="EMBL" id="MU858199">
    <property type="protein sequence ID" value="KAK4209598.1"/>
    <property type="molecule type" value="Genomic_DNA"/>
</dbReference>
<dbReference type="Proteomes" id="UP001301769">
    <property type="component" value="Unassembled WGS sequence"/>
</dbReference>
<gene>
    <name evidence="3" type="ORF">QBC37DRAFT_475435</name>
</gene>
<accession>A0AAN6XZ44</accession>
<keyword evidence="1" id="KW-0732">Signal</keyword>
<dbReference type="PANTHER" id="PTHR31151:SF0">
    <property type="entry name" value="PROLINE-TRNA LIGASE (DUF1680)"/>
    <property type="match status" value="1"/>
</dbReference>
<dbReference type="InterPro" id="IPR012878">
    <property type="entry name" value="Beta-AFase-like_GH127_cat"/>
</dbReference>
<dbReference type="AlphaFoldDB" id="A0AAN6XZ44"/>
<dbReference type="Pfam" id="PF07944">
    <property type="entry name" value="Beta-AFase-like_GH127_cat"/>
    <property type="match status" value="1"/>
</dbReference>
<reference evidence="3" key="2">
    <citation type="submission" date="2023-05" db="EMBL/GenBank/DDBJ databases">
        <authorList>
            <consortium name="Lawrence Berkeley National Laboratory"/>
            <person name="Steindorff A."/>
            <person name="Hensen N."/>
            <person name="Bonometti L."/>
            <person name="Westerberg I."/>
            <person name="Brannstrom I.O."/>
            <person name="Guillou S."/>
            <person name="Cros-Aarteil S."/>
            <person name="Calhoun S."/>
            <person name="Haridas S."/>
            <person name="Kuo A."/>
            <person name="Mondo S."/>
            <person name="Pangilinan J."/>
            <person name="Riley R."/>
            <person name="Labutti K."/>
            <person name="Andreopoulos B."/>
            <person name="Lipzen A."/>
            <person name="Chen C."/>
            <person name="Yanf M."/>
            <person name="Daum C."/>
            <person name="Ng V."/>
            <person name="Clum A."/>
            <person name="Ohm R."/>
            <person name="Martin F."/>
            <person name="Silar P."/>
            <person name="Natvig D."/>
            <person name="Lalanne C."/>
            <person name="Gautier V."/>
            <person name="Ament-Velasquez S.L."/>
            <person name="Kruys A."/>
            <person name="Hutchinson M.I."/>
            <person name="Powell A.J."/>
            <person name="Barry K."/>
            <person name="Miller A.N."/>
            <person name="Grigoriev I.V."/>
            <person name="Debuchy R."/>
            <person name="Gladieux P."/>
            <person name="Thoren M.H."/>
            <person name="Johannesson H."/>
        </authorList>
    </citation>
    <scope>NUCLEOTIDE SEQUENCE</scope>
    <source>
        <strain evidence="3">PSN293</strain>
    </source>
</reference>
<name>A0AAN6XZ44_9PEZI</name>
<proteinExistence type="predicted"/>
<protein>
    <recommendedName>
        <fullName evidence="2">Non-reducing end beta-L-arabinofuranosidase-like GH127 catalytic domain-containing protein</fullName>
    </recommendedName>
</protein>
<evidence type="ECO:0000256" key="1">
    <source>
        <dbReference type="SAM" id="SignalP"/>
    </source>
</evidence>
<evidence type="ECO:0000259" key="2">
    <source>
        <dbReference type="Pfam" id="PF07944"/>
    </source>
</evidence>
<feature type="chain" id="PRO_5042829587" description="Non-reducing end beta-L-arabinofuranosidase-like GH127 catalytic domain-containing protein" evidence="1">
    <location>
        <begin position="20"/>
        <end position="726"/>
    </location>
</feature>
<keyword evidence="4" id="KW-1185">Reference proteome</keyword>
<dbReference type="GO" id="GO:0005975">
    <property type="term" value="P:carbohydrate metabolic process"/>
    <property type="evidence" value="ECO:0007669"/>
    <property type="project" value="InterPro"/>
</dbReference>
<feature type="signal peptide" evidence="1">
    <location>
        <begin position="1"/>
        <end position="19"/>
    </location>
</feature>
<evidence type="ECO:0000313" key="4">
    <source>
        <dbReference type="Proteomes" id="UP001301769"/>
    </source>
</evidence>
<dbReference type="InterPro" id="IPR008928">
    <property type="entry name" value="6-hairpin_glycosidase_sf"/>
</dbReference>
<feature type="domain" description="Non-reducing end beta-L-arabinofuranosidase-like GH127 catalytic" evidence="2">
    <location>
        <begin position="267"/>
        <end position="389"/>
    </location>
</feature>
<reference evidence="3" key="1">
    <citation type="journal article" date="2023" name="Mol. Phylogenet. Evol.">
        <title>Genome-scale phylogeny and comparative genomics of the fungal order Sordariales.</title>
        <authorList>
            <person name="Hensen N."/>
            <person name="Bonometti L."/>
            <person name="Westerberg I."/>
            <person name="Brannstrom I.O."/>
            <person name="Guillou S."/>
            <person name="Cros-Aarteil S."/>
            <person name="Calhoun S."/>
            <person name="Haridas S."/>
            <person name="Kuo A."/>
            <person name="Mondo S."/>
            <person name="Pangilinan J."/>
            <person name="Riley R."/>
            <person name="LaButti K."/>
            <person name="Andreopoulos B."/>
            <person name="Lipzen A."/>
            <person name="Chen C."/>
            <person name="Yan M."/>
            <person name="Daum C."/>
            <person name="Ng V."/>
            <person name="Clum A."/>
            <person name="Steindorff A."/>
            <person name="Ohm R.A."/>
            <person name="Martin F."/>
            <person name="Silar P."/>
            <person name="Natvig D.O."/>
            <person name="Lalanne C."/>
            <person name="Gautier V."/>
            <person name="Ament-Velasquez S.L."/>
            <person name="Kruys A."/>
            <person name="Hutchinson M.I."/>
            <person name="Powell A.J."/>
            <person name="Barry K."/>
            <person name="Miller A.N."/>
            <person name="Grigoriev I.V."/>
            <person name="Debuchy R."/>
            <person name="Gladieux P."/>
            <person name="Hiltunen Thoren M."/>
            <person name="Johannesson H."/>
        </authorList>
    </citation>
    <scope>NUCLEOTIDE SEQUENCE</scope>
    <source>
        <strain evidence="3">PSN293</strain>
    </source>
</reference>
<evidence type="ECO:0000313" key="3">
    <source>
        <dbReference type="EMBL" id="KAK4209598.1"/>
    </source>
</evidence>
<dbReference type="SUPFAM" id="SSF48208">
    <property type="entry name" value="Six-hairpin glycosidases"/>
    <property type="match status" value="1"/>
</dbReference>
<sequence length="726" mass="80883">MVAFAGAFALLSLYQTVVSGDPAKREAGDAGRGLEPWTFPPFALGVVRAEGWLLDELQTMADGLAGHEHEFYLYVANSTWILGPDHGHEYSSLNEGFPYWFNGVVPLAYLTNNAKLKSFLLESLDKVLYIAKGTDGWIGPEEAGNRAFWGRMPFLLGMTQLAEAEGDTTEYEIVEALSRFMWVMNDMLHNGGEGLATCPPDVECSWGQARVADLILTVQWLLENNANDQNTTRLWENMDLLYNYTSIKWETWYRDELYQEVVTDPTRDNPNYPFLHGVNVGQGLKSPAVVRRFTGNQDLVGVAYNAVNRTLTFHGSATGAILGDEILRDAAPYSGSELCTIVETTYSLAYLYHALGDVMYADYAELAIYNSFPTMMTPHYWAHQYISQPNQPWVRFEKAEQSDPHVFTTTNEGAATTFGLEPQYPCCTVNHPQGLPKFVSNSWGTVWAETNKTQLGIAHLLLGPSSVTFQGFTVNCSTKYPFELQLNYTITFPTYNTGVTELWLSVRMPGWHQSNTSSIEASPSLNQNYSIAPNETTGLTRVKIPFTPGMAPVTVNFTIGTAVRLVDMPNDTVSVFYGPLLYSLDLGQKNTSTDPHAWMWPDSNEMTGLPFPQARDYYLESINPWAVAIDPEAGMDWAGNDVGKPLQRPAWDYQQEDDGPVITVTGCEIAWDLYLNRTPGLPPALNNRTCIGGSKQYRMVPYGRAKLHMSELPVVNLTAQGFNVSK</sequence>
<organism evidence="3 4">
    <name type="scientific">Rhypophila decipiens</name>
    <dbReference type="NCBI Taxonomy" id="261697"/>
    <lineage>
        <taxon>Eukaryota</taxon>
        <taxon>Fungi</taxon>
        <taxon>Dikarya</taxon>
        <taxon>Ascomycota</taxon>
        <taxon>Pezizomycotina</taxon>
        <taxon>Sordariomycetes</taxon>
        <taxon>Sordariomycetidae</taxon>
        <taxon>Sordariales</taxon>
        <taxon>Naviculisporaceae</taxon>
        <taxon>Rhypophila</taxon>
    </lineage>
</organism>